<reference evidence="2 3" key="1">
    <citation type="submission" date="2019-03" db="EMBL/GenBank/DDBJ databases">
        <title>Seongchinamella monodicae gen. nov., sp. nov., a novel member of the Gammaproteobacteria isolated from a tidal mudflat of beach.</title>
        <authorList>
            <person name="Yang H.G."/>
            <person name="Kang J.W."/>
            <person name="Lee S.D."/>
        </authorList>
    </citation>
    <scope>NUCLEOTIDE SEQUENCE [LARGE SCALE GENOMIC DNA]</scope>
    <source>
        <strain evidence="2 3">GH4-78</strain>
    </source>
</reference>
<feature type="transmembrane region" description="Helical" evidence="1">
    <location>
        <begin position="230"/>
        <end position="253"/>
    </location>
</feature>
<dbReference type="RefSeq" id="WP_133215340.1">
    <property type="nucleotide sequence ID" value="NZ_SMSE01000005.1"/>
</dbReference>
<gene>
    <name evidence="2" type="ORF">E2F43_18010</name>
</gene>
<name>A0A4R5LN53_9GAMM</name>
<protein>
    <submittedName>
        <fullName evidence="2">Uncharacterized protein</fullName>
    </submittedName>
</protein>
<dbReference type="OrthoDB" id="5723632at2"/>
<comment type="caution">
    <text evidence="2">The sequence shown here is derived from an EMBL/GenBank/DDBJ whole genome shotgun (WGS) entry which is preliminary data.</text>
</comment>
<evidence type="ECO:0000256" key="1">
    <source>
        <dbReference type="SAM" id="Phobius"/>
    </source>
</evidence>
<proteinExistence type="predicted"/>
<feature type="transmembrane region" description="Helical" evidence="1">
    <location>
        <begin position="20"/>
        <end position="46"/>
    </location>
</feature>
<accession>A0A4R5LN53</accession>
<dbReference type="AlphaFoldDB" id="A0A4R5LN53"/>
<sequence>MSEAAVDSTADVAETLSNRGFVVALAWAVIALGLSAIIAVTCYLLLSPDLKRFEDAASRGNVKPWKLEGKDLIPRMGNGETTSDNALRITELEPGLDKRAIFSRRARLKAEDYPFLQSQISDLHPDLLVYFIWRTERAPEDVFYQRIYWTGDTPKLQMLGGHPEWRGKITEVGIDAYGKLRDYPTAVESLTFMPNSPANLLRSIWAEWTAVEGWTQKSAHHLRGTPPDPILPVTPVVAAWAGGALIILGLLWLFNRPSVGTSMVLAVAIPWISLDLIWQNWLSTQLKDTRHLFAGKTMHEKLLVDWEGDLYQYAHHLKTSVLPEPGVRIFLLEPGPLRGYRRLKMQYFLLPHNIFNFGQFPRPESVLPGDYLLVLGEVDGLDFDSSHSALTWNGKTLPVERIDQHTLGSLYRYGGGS</sequence>
<dbReference type="EMBL" id="SMSE01000005">
    <property type="protein sequence ID" value="TDG11609.1"/>
    <property type="molecule type" value="Genomic_DNA"/>
</dbReference>
<keyword evidence="1" id="KW-0812">Transmembrane</keyword>
<evidence type="ECO:0000313" key="2">
    <source>
        <dbReference type="EMBL" id="TDG11609.1"/>
    </source>
</evidence>
<evidence type="ECO:0000313" key="3">
    <source>
        <dbReference type="Proteomes" id="UP000295554"/>
    </source>
</evidence>
<organism evidence="2 3">
    <name type="scientific">Seongchinamella unica</name>
    <dbReference type="NCBI Taxonomy" id="2547392"/>
    <lineage>
        <taxon>Bacteria</taxon>
        <taxon>Pseudomonadati</taxon>
        <taxon>Pseudomonadota</taxon>
        <taxon>Gammaproteobacteria</taxon>
        <taxon>Cellvibrionales</taxon>
        <taxon>Halieaceae</taxon>
        <taxon>Seongchinamella</taxon>
    </lineage>
</organism>
<keyword evidence="3" id="KW-1185">Reference proteome</keyword>
<keyword evidence="1" id="KW-0472">Membrane</keyword>
<keyword evidence="1" id="KW-1133">Transmembrane helix</keyword>
<dbReference type="Proteomes" id="UP000295554">
    <property type="component" value="Unassembled WGS sequence"/>
</dbReference>